<feature type="domain" description="Outer membrane protein beta-barrel" evidence="2">
    <location>
        <begin position="20"/>
        <end position="183"/>
    </location>
</feature>
<dbReference type="InterPro" id="IPR011250">
    <property type="entry name" value="OMP/PagP_B-barrel"/>
</dbReference>
<dbReference type="EMBL" id="JBHULH010000004">
    <property type="protein sequence ID" value="MFD2567801.1"/>
    <property type="molecule type" value="Genomic_DNA"/>
</dbReference>
<dbReference type="Proteomes" id="UP001597508">
    <property type="component" value="Unassembled WGS sequence"/>
</dbReference>
<keyword evidence="4" id="KW-1185">Reference proteome</keyword>
<gene>
    <name evidence="3" type="ORF">ACFSRZ_10485</name>
</gene>
<dbReference type="SUPFAM" id="SSF56925">
    <property type="entry name" value="OMPA-like"/>
    <property type="match status" value="1"/>
</dbReference>
<sequence>MRKFLFIAMIAIAGVITANAQKTSGFELGGGLGVNFSVVSDIDAQNSTNTLTSFNFGATAEYYFSDRWGLKVKMISDQKGWADGFITGPSLNTVTTDFQLNYLTIPVMANWHFGSTRKWYLHFGPYVGILLKAEDSELGIDVKDSLESTDFGLAFGIGYKFPIAENTNFFVEYDGQSGLTEIFANNSGETIRNARSSFNIGVLFSL</sequence>
<evidence type="ECO:0000256" key="1">
    <source>
        <dbReference type="SAM" id="SignalP"/>
    </source>
</evidence>
<dbReference type="Gene3D" id="2.40.160.20">
    <property type="match status" value="1"/>
</dbReference>
<name>A0ABW5LVI3_9FLAO</name>
<organism evidence="3 4">
    <name type="scientific">Pseudotenacibaculum haliotis</name>
    <dbReference type="NCBI Taxonomy" id="1862138"/>
    <lineage>
        <taxon>Bacteria</taxon>
        <taxon>Pseudomonadati</taxon>
        <taxon>Bacteroidota</taxon>
        <taxon>Flavobacteriia</taxon>
        <taxon>Flavobacteriales</taxon>
        <taxon>Flavobacteriaceae</taxon>
        <taxon>Pseudotenacibaculum</taxon>
    </lineage>
</organism>
<evidence type="ECO:0000313" key="4">
    <source>
        <dbReference type="Proteomes" id="UP001597508"/>
    </source>
</evidence>
<keyword evidence="1" id="KW-0732">Signal</keyword>
<feature type="chain" id="PRO_5047109311" evidence="1">
    <location>
        <begin position="21"/>
        <end position="206"/>
    </location>
</feature>
<dbReference type="RefSeq" id="WP_379666507.1">
    <property type="nucleotide sequence ID" value="NZ_JBHULH010000004.1"/>
</dbReference>
<accession>A0ABW5LVI3</accession>
<reference evidence="4" key="1">
    <citation type="journal article" date="2019" name="Int. J. Syst. Evol. Microbiol.">
        <title>The Global Catalogue of Microorganisms (GCM) 10K type strain sequencing project: providing services to taxonomists for standard genome sequencing and annotation.</title>
        <authorList>
            <consortium name="The Broad Institute Genomics Platform"/>
            <consortium name="The Broad Institute Genome Sequencing Center for Infectious Disease"/>
            <person name="Wu L."/>
            <person name="Ma J."/>
        </authorList>
    </citation>
    <scope>NUCLEOTIDE SEQUENCE [LARGE SCALE GENOMIC DNA]</scope>
    <source>
        <strain evidence="4">KCTC 52127</strain>
    </source>
</reference>
<feature type="signal peptide" evidence="1">
    <location>
        <begin position="1"/>
        <end position="20"/>
    </location>
</feature>
<evidence type="ECO:0000259" key="2">
    <source>
        <dbReference type="Pfam" id="PF13568"/>
    </source>
</evidence>
<evidence type="ECO:0000313" key="3">
    <source>
        <dbReference type="EMBL" id="MFD2567801.1"/>
    </source>
</evidence>
<proteinExistence type="predicted"/>
<dbReference type="Pfam" id="PF13568">
    <property type="entry name" value="OMP_b-brl_2"/>
    <property type="match status" value="1"/>
</dbReference>
<dbReference type="InterPro" id="IPR025665">
    <property type="entry name" value="Beta-barrel_OMP_2"/>
</dbReference>
<protein>
    <submittedName>
        <fullName evidence="3">Porin family protein</fullName>
    </submittedName>
</protein>
<comment type="caution">
    <text evidence="3">The sequence shown here is derived from an EMBL/GenBank/DDBJ whole genome shotgun (WGS) entry which is preliminary data.</text>
</comment>